<dbReference type="PATRIC" id="fig|1603606.3.peg.1789"/>
<dbReference type="NCBIfam" id="TIGR02046">
    <property type="entry name" value="sdhC_b558_fam"/>
    <property type="match status" value="1"/>
</dbReference>
<gene>
    <name evidence="2" type="primary">frdC</name>
    <name evidence="2" type="ORF">DSOUD_1642</name>
</gene>
<keyword evidence="1" id="KW-0812">Transmembrane</keyword>
<dbReference type="Proteomes" id="UP000057158">
    <property type="component" value="Chromosome"/>
</dbReference>
<feature type="transmembrane region" description="Helical" evidence="1">
    <location>
        <begin position="144"/>
        <end position="169"/>
    </location>
</feature>
<dbReference type="STRING" id="1603606.DSOUD_1642"/>
<accession>A0A0M4DHU9</accession>
<keyword evidence="1" id="KW-0472">Membrane</keyword>
<name>A0A0M4DHU9_9BACT</name>
<dbReference type="GO" id="GO:0016020">
    <property type="term" value="C:membrane"/>
    <property type="evidence" value="ECO:0007669"/>
    <property type="project" value="InterPro"/>
</dbReference>
<dbReference type="Gene3D" id="1.20.1300.10">
    <property type="entry name" value="Fumarate reductase/succinate dehydrogenase, transmembrane subunit"/>
    <property type="match status" value="1"/>
</dbReference>
<dbReference type="KEGG" id="des:DSOUD_1642"/>
<feature type="transmembrane region" description="Helical" evidence="1">
    <location>
        <begin position="199"/>
        <end position="219"/>
    </location>
</feature>
<dbReference type="OrthoDB" id="9802842at2"/>
<dbReference type="SUPFAM" id="SSF81343">
    <property type="entry name" value="Fumarate reductase respiratory complex transmembrane subunits"/>
    <property type="match status" value="1"/>
</dbReference>
<keyword evidence="1" id="KW-1133">Transmembrane helix</keyword>
<dbReference type="EMBL" id="CP010802">
    <property type="protein sequence ID" value="ALC16420.1"/>
    <property type="molecule type" value="Genomic_DNA"/>
</dbReference>
<feature type="transmembrane region" description="Helical" evidence="1">
    <location>
        <begin position="12"/>
        <end position="37"/>
    </location>
</feature>
<keyword evidence="3" id="KW-1185">Reference proteome</keyword>
<dbReference type="AlphaFoldDB" id="A0A0M4DHU9"/>
<evidence type="ECO:0000313" key="2">
    <source>
        <dbReference type="EMBL" id="ALC16420.1"/>
    </source>
</evidence>
<dbReference type="InterPro" id="IPR034804">
    <property type="entry name" value="SQR/QFR_C/D"/>
</dbReference>
<protein>
    <submittedName>
        <fullName evidence="2">Succinate dehydrogenase subunit C</fullName>
    </submittedName>
</protein>
<feature type="transmembrane region" description="Helical" evidence="1">
    <location>
        <begin position="103"/>
        <end position="124"/>
    </location>
</feature>
<feature type="transmembrane region" description="Helical" evidence="1">
    <location>
        <begin position="57"/>
        <end position="79"/>
    </location>
</feature>
<reference evidence="2 3" key="1">
    <citation type="submission" date="2015-07" db="EMBL/GenBank/DDBJ databases">
        <title>Isolation and Genomic Characterization of a Novel Halophilic Metal-Reducing Deltaproteobacterium from the Deep Subsurface.</title>
        <authorList>
            <person name="Badalamenti J.P."/>
            <person name="Summers Z.M."/>
            <person name="Gralnick J.A."/>
            <person name="Bond D.R."/>
        </authorList>
    </citation>
    <scope>NUCLEOTIDE SEQUENCE [LARGE SCALE GENOMIC DNA]</scope>
    <source>
        <strain evidence="2 3">WTL</strain>
    </source>
</reference>
<evidence type="ECO:0000313" key="3">
    <source>
        <dbReference type="Proteomes" id="UP000057158"/>
    </source>
</evidence>
<dbReference type="InterPro" id="IPR011138">
    <property type="entry name" value="Cytochrome_b-558"/>
</dbReference>
<dbReference type="RefSeq" id="WP_053550522.1">
    <property type="nucleotide sequence ID" value="NZ_CP010802.1"/>
</dbReference>
<dbReference type="CDD" id="cd03498">
    <property type="entry name" value="SQR_TypeB_2_TM"/>
    <property type="match status" value="1"/>
</dbReference>
<proteinExistence type="predicted"/>
<sequence>MRWYKSSLGKKFLMAITGLAMVGFVFAHMAGNLTILWGADGLNAYAEHLRAFPPLLYAFRAVMVVAFLLHLYLGFSLYLENKAARPVAYFQKKNLRATFSSENMIWTGILLGSFAIYHLLHFTLHTLNPEFNQMVDVAGRFDVYQMVVVSFQKFSVALLYVAAMVVLLLHLRHGIQSFFQSLGLTNDATLPLLTTGGRWAAGLVAIGFLVAPVLVYFGALNL</sequence>
<organism evidence="2 3">
    <name type="scientific">Desulfuromonas soudanensis</name>
    <dbReference type="NCBI Taxonomy" id="1603606"/>
    <lineage>
        <taxon>Bacteria</taxon>
        <taxon>Pseudomonadati</taxon>
        <taxon>Thermodesulfobacteriota</taxon>
        <taxon>Desulfuromonadia</taxon>
        <taxon>Desulfuromonadales</taxon>
        <taxon>Desulfuromonadaceae</taxon>
        <taxon>Desulfuromonas</taxon>
    </lineage>
</organism>
<evidence type="ECO:0000256" key="1">
    <source>
        <dbReference type="SAM" id="Phobius"/>
    </source>
</evidence>